<dbReference type="SUPFAM" id="SSF89796">
    <property type="entry name" value="CoA-transferase family III (CaiB/BaiF)"/>
    <property type="match status" value="1"/>
</dbReference>
<dbReference type="Gene3D" id="3.40.50.10540">
    <property type="entry name" value="Crotonobetainyl-coa:carnitine coa-transferase, domain 1"/>
    <property type="match status" value="1"/>
</dbReference>
<dbReference type="InterPro" id="IPR003673">
    <property type="entry name" value="CoA-Trfase_fam_III"/>
</dbReference>
<dbReference type="PANTHER" id="PTHR48207">
    <property type="entry name" value="SUCCINATE--HYDROXYMETHYLGLUTARATE COA-TRANSFERASE"/>
    <property type="match status" value="1"/>
</dbReference>
<evidence type="ECO:0000256" key="1">
    <source>
        <dbReference type="ARBA" id="ARBA00022679"/>
    </source>
</evidence>
<dbReference type="AlphaFoldDB" id="A0A160TPP6"/>
<reference evidence="2" key="1">
    <citation type="submission" date="2015-10" db="EMBL/GenBank/DDBJ databases">
        <authorList>
            <person name="Gilbert D.G."/>
        </authorList>
    </citation>
    <scope>NUCLEOTIDE SEQUENCE</scope>
</reference>
<organism evidence="2">
    <name type="scientific">hydrothermal vent metagenome</name>
    <dbReference type="NCBI Taxonomy" id="652676"/>
    <lineage>
        <taxon>unclassified sequences</taxon>
        <taxon>metagenomes</taxon>
        <taxon>ecological metagenomes</taxon>
    </lineage>
</organism>
<gene>
    <name evidence="2" type="ORF">MGWOODY_XGa218</name>
</gene>
<protein>
    <submittedName>
        <fullName evidence="2">L-carnitine dehydratase/bile acid-inducible protein F</fullName>
        <ecNumber evidence="2">2.8.3.16</ecNumber>
    </submittedName>
</protein>
<evidence type="ECO:0000313" key="2">
    <source>
        <dbReference type="EMBL" id="CUS51081.1"/>
    </source>
</evidence>
<dbReference type="EC" id="2.8.3.16" evidence="2"/>
<sequence length="410" mass="44965">MSEHVTIDDRLKGPLSGVRVIEMGQLVAGPFVGSRMADFGAEVIKVESPGRGDAMRHWGHHRYKGRSLWWPVLARNKKTISANLREKRGQDLVRQLIAQADVLVENFKPGTLEKWGLDPESLHVINPGLIIARVSGFGQTGPYSSRPGFASVGEAMGGLRYINGFPDQPPPRTGISLGDSLAGMFATQGVLMALYWRDTIGKGKGQVVDASITESCFAMLESALPEYDKVGFIRQPSGTGLANVSPSNIFPTKDEKWVVIAANLDAMFNRLCDAMEQPELADDPRYSTHQVRGENCDELDARIAEWTRGFTAAELDVRLDKHGVVSGPIYSIEDIANDPHFQARDMIQRYQDDDLGDIAVPGFVPVLSETKSEIAWLGSSEVGAHNEEIYCGLLGMTQTELQELKNDGII</sequence>
<dbReference type="GO" id="GO:0033608">
    <property type="term" value="F:formyl-CoA transferase activity"/>
    <property type="evidence" value="ECO:0007669"/>
    <property type="project" value="UniProtKB-EC"/>
</dbReference>
<name>A0A160TPP6_9ZZZZ</name>
<accession>A0A160TPP6</accession>
<dbReference type="Pfam" id="PF02515">
    <property type="entry name" value="CoA_transf_3"/>
    <property type="match status" value="1"/>
</dbReference>
<dbReference type="InterPro" id="IPR050483">
    <property type="entry name" value="CoA-transferase_III_domain"/>
</dbReference>
<dbReference type="PANTHER" id="PTHR48207:SF3">
    <property type="entry name" value="SUCCINATE--HYDROXYMETHYLGLUTARATE COA-TRANSFERASE"/>
    <property type="match status" value="1"/>
</dbReference>
<dbReference type="InterPro" id="IPR023606">
    <property type="entry name" value="CoA-Trfase_III_dom_1_sf"/>
</dbReference>
<dbReference type="Gene3D" id="3.30.1540.10">
    <property type="entry name" value="formyl-coa transferase, domain 3"/>
    <property type="match status" value="1"/>
</dbReference>
<dbReference type="InterPro" id="IPR044855">
    <property type="entry name" value="CoA-Trfase_III_dom3_sf"/>
</dbReference>
<keyword evidence="1 2" id="KW-0808">Transferase</keyword>
<proteinExistence type="predicted"/>
<dbReference type="EMBL" id="CZRL01000052">
    <property type="protein sequence ID" value="CUS51081.1"/>
    <property type="molecule type" value="Genomic_DNA"/>
</dbReference>